<evidence type="ECO:0000313" key="2">
    <source>
        <dbReference type="Proteomes" id="UP000221438"/>
    </source>
</evidence>
<name>A0A2A8U3P1_BACCE</name>
<dbReference type="Proteomes" id="UP000221438">
    <property type="component" value="Unassembled WGS sequence"/>
</dbReference>
<organism evidence="1 2">
    <name type="scientific">Bacillus cereus</name>
    <dbReference type="NCBI Taxonomy" id="1396"/>
    <lineage>
        <taxon>Bacteria</taxon>
        <taxon>Bacillati</taxon>
        <taxon>Bacillota</taxon>
        <taxon>Bacilli</taxon>
        <taxon>Bacillales</taxon>
        <taxon>Bacillaceae</taxon>
        <taxon>Bacillus</taxon>
        <taxon>Bacillus cereus group</taxon>
    </lineage>
</organism>
<gene>
    <name evidence="1" type="ORF">COA08_30575</name>
</gene>
<comment type="caution">
    <text evidence="1">The sequence shown here is derived from an EMBL/GenBank/DDBJ whole genome shotgun (WGS) entry which is preliminary data.</text>
</comment>
<dbReference type="RefSeq" id="WP_097833032.1">
    <property type="nucleotide sequence ID" value="NZ_NTUE01000027.1"/>
</dbReference>
<evidence type="ECO:0000313" key="1">
    <source>
        <dbReference type="EMBL" id="PGQ04421.1"/>
    </source>
</evidence>
<sequence>MSFERRCECDECKRNRRNRDREKARELRNFEGRRRLNGLREGDKIRVFSGGDPIDGIGVFIRIEAGFLIWVDATANINMTSLDAISVQRVI</sequence>
<reference evidence="1 2" key="1">
    <citation type="submission" date="2017-09" db="EMBL/GenBank/DDBJ databases">
        <title>Large-scale bioinformatics analysis of Bacillus genomes uncovers conserved roles of natural products in bacterial physiology.</title>
        <authorList>
            <consortium name="Agbiome Team Llc"/>
            <person name="Bleich R.M."/>
            <person name="Grubbs K.J."/>
            <person name="Santa Maria K.C."/>
            <person name="Allen S.E."/>
            <person name="Farag S."/>
            <person name="Shank E.A."/>
            <person name="Bowers A."/>
        </authorList>
    </citation>
    <scope>NUCLEOTIDE SEQUENCE [LARGE SCALE GENOMIC DNA]</scope>
    <source>
        <strain evidence="1 2">AFS046104</strain>
    </source>
</reference>
<accession>A0A2A8U3P1</accession>
<proteinExistence type="predicted"/>
<dbReference type="EMBL" id="NUJQ01000081">
    <property type="protein sequence ID" value="PGQ04421.1"/>
    <property type="molecule type" value="Genomic_DNA"/>
</dbReference>
<protein>
    <submittedName>
        <fullName evidence="1">Uncharacterized protein</fullName>
    </submittedName>
</protein>
<dbReference type="AlphaFoldDB" id="A0A2A8U3P1"/>